<evidence type="ECO:0000256" key="3">
    <source>
        <dbReference type="ARBA" id="ARBA00033164"/>
    </source>
</evidence>
<name>A0A0R1VME2_9LACO</name>
<dbReference type="RefSeq" id="WP_057871430.1">
    <property type="nucleotide sequence ID" value="NZ_AZGB01000015.1"/>
</dbReference>
<dbReference type="AlphaFoldDB" id="A0A0R1VME2"/>
<dbReference type="InterPro" id="IPR020103">
    <property type="entry name" value="PsdUridine_synth_cat_dom_sf"/>
</dbReference>
<dbReference type="InterPro" id="IPR006224">
    <property type="entry name" value="PsdUridine_synth_RluA-like_CS"/>
</dbReference>
<comment type="catalytic activity">
    <reaction evidence="1">
        <text>a uridine in RNA = a pseudouridine in RNA</text>
        <dbReference type="Rhea" id="RHEA:48348"/>
        <dbReference type="Rhea" id="RHEA-COMP:12068"/>
        <dbReference type="Rhea" id="RHEA-COMP:12069"/>
        <dbReference type="ChEBI" id="CHEBI:65314"/>
        <dbReference type="ChEBI" id="CHEBI:65315"/>
    </reaction>
</comment>
<dbReference type="STRING" id="1423750.FC89_GL000664"/>
<dbReference type="Gene3D" id="3.30.2350.10">
    <property type="entry name" value="Pseudouridine synthase"/>
    <property type="match status" value="1"/>
</dbReference>
<protein>
    <recommendedName>
        <fullName evidence="2">RNA pseudouridylate synthase</fullName>
    </recommendedName>
    <alternativeName>
        <fullName evidence="3">RNA-uridine isomerase</fullName>
    </alternativeName>
</protein>
<reference evidence="5 6" key="1">
    <citation type="journal article" date="2015" name="Genome Announc.">
        <title>Expanding the biotechnology potential of lactobacilli through comparative genomics of 213 strains and associated genera.</title>
        <authorList>
            <person name="Sun Z."/>
            <person name="Harris H.M."/>
            <person name="McCann A."/>
            <person name="Guo C."/>
            <person name="Argimon S."/>
            <person name="Zhang W."/>
            <person name="Yang X."/>
            <person name="Jeffery I.B."/>
            <person name="Cooney J.C."/>
            <person name="Kagawa T.F."/>
            <person name="Liu W."/>
            <person name="Song Y."/>
            <person name="Salvetti E."/>
            <person name="Wrobel A."/>
            <person name="Rasinkangas P."/>
            <person name="Parkhill J."/>
            <person name="Rea M.C."/>
            <person name="O'Sullivan O."/>
            <person name="Ritari J."/>
            <person name="Douillard F.P."/>
            <person name="Paul Ross R."/>
            <person name="Yang R."/>
            <person name="Briner A.E."/>
            <person name="Felis G.E."/>
            <person name="de Vos W.M."/>
            <person name="Barrangou R."/>
            <person name="Klaenhammer T.R."/>
            <person name="Caufield P.W."/>
            <person name="Cui Y."/>
            <person name="Zhang H."/>
            <person name="O'Toole P.W."/>
        </authorList>
    </citation>
    <scope>NUCLEOTIDE SEQUENCE [LARGE SCALE GENOMIC DNA]</scope>
    <source>
        <strain evidence="5 6">DSM 18630</strain>
    </source>
</reference>
<accession>A0A0R1VME2</accession>
<evidence type="ECO:0000256" key="2">
    <source>
        <dbReference type="ARBA" id="ARBA00031870"/>
    </source>
</evidence>
<dbReference type="PANTHER" id="PTHR21600">
    <property type="entry name" value="MITOCHONDRIAL RNA PSEUDOURIDINE SYNTHASE"/>
    <property type="match status" value="1"/>
</dbReference>
<dbReference type="OrthoDB" id="9807829at2"/>
<evidence type="ECO:0000313" key="6">
    <source>
        <dbReference type="Proteomes" id="UP000051451"/>
    </source>
</evidence>
<comment type="caution">
    <text evidence="5">The sequence shown here is derived from an EMBL/GenBank/DDBJ whole genome shotgun (WGS) entry which is preliminary data.</text>
</comment>
<evidence type="ECO:0000256" key="1">
    <source>
        <dbReference type="ARBA" id="ARBA00000073"/>
    </source>
</evidence>
<proteinExistence type="predicted"/>
<dbReference type="EMBL" id="AZGB01000015">
    <property type="protein sequence ID" value="KRM06517.1"/>
    <property type="molecule type" value="Genomic_DNA"/>
</dbReference>
<dbReference type="GO" id="GO:0140098">
    <property type="term" value="F:catalytic activity, acting on RNA"/>
    <property type="evidence" value="ECO:0007669"/>
    <property type="project" value="UniProtKB-ARBA"/>
</dbReference>
<dbReference type="CDD" id="cd02869">
    <property type="entry name" value="PseudoU_synth_RluA_like"/>
    <property type="match status" value="1"/>
</dbReference>
<dbReference type="PANTHER" id="PTHR21600:SF35">
    <property type="entry name" value="PSEUDOURIDINE SYNTHASE"/>
    <property type="match status" value="1"/>
</dbReference>
<organism evidence="5 6">
    <name type="scientific">Liquorilactobacillus ghanensis DSM 18630</name>
    <dbReference type="NCBI Taxonomy" id="1423750"/>
    <lineage>
        <taxon>Bacteria</taxon>
        <taxon>Bacillati</taxon>
        <taxon>Bacillota</taxon>
        <taxon>Bacilli</taxon>
        <taxon>Lactobacillales</taxon>
        <taxon>Lactobacillaceae</taxon>
        <taxon>Liquorilactobacillus</taxon>
    </lineage>
</organism>
<gene>
    <name evidence="5" type="ORF">FC89_GL000664</name>
</gene>
<dbReference type="GO" id="GO:0003723">
    <property type="term" value="F:RNA binding"/>
    <property type="evidence" value="ECO:0007669"/>
    <property type="project" value="InterPro"/>
</dbReference>
<evidence type="ECO:0000313" key="5">
    <source>
        <dbReference type="EMBL" id="KRM06517.1"/>
    </source>
</evidence>
<sequence>MKIDWDYQGNKRLKIRTFLKSKGVSRRLATAVRHHGGHLLLNGQDCRRIDQMFPGDNLTMELPPETTQLVPSFVPITIKYEDRDILIIEKPPRLASIPSPLHPTDSLMNRVWGYYIIRNYHNITPHIVTRLDRDTSGLVLIAKHRFAHALLNDSTAAKSITKEYLALLSGEITAETALIVLPLKRDPFSLIRRQVTVTGGQYAATKLWQLQKLKKATLCRLRLYTGRTHQIRVHCAFCGHPLIADSLYGGKLRNQLDRQGLHCCYLELRQPFNHKLIRISSPLPIDMAKFVKLNQTGEENYG</sequence>
<keyword evidence="6" id="KW-1185">Reference proteome</keyword>
<dbReference type="PATRIC" id="fig|1423750.3.peg.684"/>
<dbReference type="Pfam" id="PF00849">
    <property type="entry name" value="PseudoU_synth_2"/>
    <property type="match status" value="1"/>
</dbReference>
<dbReference type="Proteomes" id="UP000051451">
    <property type="component" value="Unassembled WGS sequence"/>
</dbReference>
<dbReference type="InterPro" id="IPR050188">
    <property type="entry name" value="RluA_PseudoU_synthase"/>
</dbReference>
<dbReference type="GO" id="GO:0009982">
    <property type="term" value="F:pseudouridine synthase activity"/>
    <property type="evidence" value="ECO:0007669"/>
    <property type="project" value="InterPro"/>
</dbReference>
<dbReference type="SUPFAM" id="SSF55120">
    <property type="entry name" value="Pseudouridine synthase"/>
    <property type="match status" value="1"/>
</dbReference>
<dbReference type="PROSITE" id="PS01129">
    <property type="entry name" value="PSI_RLU"/>
    <property type="match status" value="1"/>
</dbReference>
<feature type="domain" description="Pseudouridine synthase RsuA/RluA-like" evidence="4">
    <location>
        <begin position="85"/>
        <end position="236"/>
    </location>
</feature>
<dbReference type="GeneID" id="98318699"/>
<dbReference type="InterPro" id="IPR006145">
    <property type="entry name" value="PsdUridine_synth_RsuA/RluA"/>
</dbReference>
<dbReference type="GO" id="GO:0000455">
    <property type="term" value="P:enzyme-directed rRNA pseudouridine synthesis"/>
    <property type="evidence" value="ECO:0007669"/>
    <property type="project" value="TreeGrafter"/>
</dbReference>
<evidence type="ECO:0000259" key="4">
    <source>
        <dbReference type="Pfam" id="PF00849"/>
    </source>
</evidence>